<dbReference type="OrthoDB" id="5874132at2759"/>
<keyword evidence="2" id="KW-1185">Reference proteome</keyword>
<dbReference type="EMBL" id="KN716156">
    <property type="protein sequence ID" value="KJH53082.1"/>
    <property type="molecule type" value="Genomic_DNA"/>
</dbReference>
<proteinExistence type="predicted"/>
<organism evidence="1 2">
    <name type="scientific">Dictyocaulus viviparus</name>
    <name type="common">Bovine lungworm</name>
    <dbReference type="NCBI Taxonomy" id="29172"/>
    <lineage>
        <taxon>Eukaryota</taxon>
        <taxon>Metazoa</taxon>
        <taxon>Ecdysozoa</taxon>
        <taxon>Nematoda</taxon>
        <taxon>Chromadorea</taxon>
        <taxon>Rhabditida</taxon>
        <taxon>Rhabditina</taxon>
        <taxon>Rhabditomorpha</taxon>
        <taxon>Strongyloidea</taxon>
        <taxon>Metastrongylidae</taxon>
        <taxon>Dictyocaulus</taxon>
    </lineage>
</organism>
<dbReference type="PANTHER" id="PTHR33936">
    <property type="entry name" value="PROTEIN CBG17840"/>
    <property type="match status" value="1"/>
</dbReference>
<accession>A0A0D8YA48</accession>
<sequence>MSSISIVCSCCYCGGLETPEQLCNHVSTVHGNPAPIYEQTFDNDQQLQAWLSEVEESRTEGGYVGSEEGPSDKEKEYYLLCRFRLWPMLKRRRLSESARFGDAECSTVSCTAFIHVMERIDGSVYVRFCLEHAGHDQLRIAPPLTKAKRKRSNLKRYSQILNDTTTSITDNNTATPQAVNSSTKIICGDVIEDNNNVSRKRLTDLAPDIEFDMSALNSQITQRLDSTTDRLKSITQVLADLAVDIHAFNERQCAIVN</sequence>
<dbReference type="STRING" id="29172.A0A0D8YA48"/>
<name>A0A0D8YA48_DICVI</name>
<dbReference type="PANTHER" id="PTHR33936:SF1">
    <property type="entry name" value="PROTEIN CBG06911"/>
    <property type="match status" value="1"/>
</dbReference>
<evidence type="ECO:0000313" key="1">
    <source>
        <dbReference type="EMBL" id="KJH53082.1"/>
    </source>
</evidence>
<protein>
    <recommendedName>
        <fullName evidence="3">C2H2-type domain-containing protein</fullName>
    </recommendedName>
</protein>
<evidence type="ECO:0000313" key="2">
    <source>
        <dbReference type="Proteomes" id="UP000053766"/>
    </source>
</evidence>
<gene>
    <name evidence="1" type="ORF">DICVIV_00767</name>
</gene>
<reference evidence="1 2" key="1">
    <citation type="submission" date="2013-11" db="EMBL/GenBank/DDBJ databases">
        <title>Draft genome of the bovine lungworm Dictyocaulus viviparus.</title>
        <authorList>
            <person name="Mitreva M."/>
        </authorList>
    </citation>
    <scope>NUCLEOTIDE SEQUENCE [LARGE SCALE GENOMIC DNA]</scope>
    <source>
        <strain evidence="1 2">HannoverDv2000</strain>
    </source>
</reference>
<evidence type="ECO:0008006" key="3">
    <source>
        <dbReference type="Google" id="ProtNLM"/>
    </source>
</evidence>
<reference evidence="2" key="2">
    <citation type="journal article" date="2016" name="Sci. Rep.">
        <title>Dictyocaulus viviparus genome, variome and transcriptome elucidate lungworm biology and support future intervention.</title>
        <authorList>
            <person name="McNulty S.N."/>
            <person name="Strube C."/>
            <person name="Rosa B.A."/>
            <person name="Martin J.C."/>
            <person name="Tyagi R."/>
            <person name="Choi Y.J."/>
            <person name="Wang Q."/>
            <person name="Hallsworth Pepin K."/>
            <person name="Zhang X."/>
            <person name="Ozersky P."/>
            <person name="Wilson R.K."/>
            <person name="Sternberg P.W."/>
            <person name="Gasser R.B."/>
            <person name="Mitreva M."/>
        </authorList>
    </citation>
    <scope>NUCLEOTIDE SEQUENCE [LARGE SCALE GENOMIC DNA]</scope>
    <source>
        <strain evidence="2">HannoverDv2000</strain>
    </source>
</reference>
<dbReference type="Proteomes" id="UP000053766">
    <property type="component" value="Unassembled WGS sequence"/>
</dbReference>
<dbReference type="InterPro" id="IPR052797">
    <property type="entry name" value="RegFact_GeneExpr_CellDeath"/>
</dbReference>
<dbReference type="AlphaFoldDB" id="A0A0D8YA48"/>